<dbReference type="KEGG" id="ppn:Palpr_2027"/>
<keyword evidence="2" id="KW-1185">Reference proteome</keyword>
<reference evidence="1 2" key="2">
    <citation type="journal article" date="2011" name="Stand. Genomic Sci.">
        <title>Complete genome sequence of Paludibacter propionicigenes type strain (WB4).</title>
        <authorList>
            <person name="Gronow S."/>
            <person name="Munk C."/>
            <person name="Lapidus A."/>
            <person name="Nolan M."/>
            <person name="Lucas S."/>
            <person name="Hammon N."/>
            <person name="Deshpande S."/>
            <person name="Cheng J.F."/>
            <person name="Tapia R."/>
            <person name="Han C."/>
            <person name="Goodwin L."/>
            <person name="Pitluck S."/>
            <person name="Liolios K."/>
            <person name="Ivanova N."/>
            <person name="Mavromatis K."/>
            <person name="Mikhailova N."/>
            <person name="Pati A."/>
            <person name="Chen A."/>
            <person name="Palaniappan K."/>
            <person name="Land M."/>
            <person name="Hauser L."/>
            <person name="Chang Y.J."/>
            <person name="Jeffries C.D."/>
            <person name="Brambilla E."/>
            <person name="Rohde M."/>
            <person name="Goker M."/>
            <person name="Detter J.C."/>
            <person name="Woyke T."/>
            <person name="Bristow J."/>
            <person name="Eisen J.A."/>
            <person name="Markowitz V."/>
            <person name="Hugenholtz P."/>
            <person name="Kyrpides N.C."/>
            <person name="Klenk H.P."/>
        </authorList>
    </citation>
    <scope>NUCLEOTIDE SEQUENCE [LARGE SCALE GENOMIC DNA]</scope>
    <source>
        <strain evidence="2">DSM 17365 / JCM 13257 / WB4</strain>
    </source>
</reference>
<dbReference type="EMBL" id="CP002345">
    <property type="protein sequence ID" value="ADQ80164.1"/>
    <property type="molecule type" value="Genomic_DNA"/>
</dbReference>
<dbReference type="Proteomes" id="UP000008718">
    <property type="component" value="Chromosome"/>
</dbReference>
<dbReference type="AlphaFoldDB" id="E4T620"/>
<gene>
    <name evidence="1" type="ordered locus">Palpr_2027</name>
</gene>
<dbReference type="eggNOG" id="ENOG5032RZC">
    <property type="taxonomic scope" value="Bacteria"/>
</dbReference>
<name>E4T620_PALPW</name>
<sequence length="157" mass="18742">MKIYRILMNKIKLGDIFEIETSIGKAYLHYIHRDKTIGDLVRVLSGLYTQRPESFDKIINHERYMIFFPLKAAFNQKIVLKVNSYPIDNYNIPKYMRTEYNVRGEFLGWHIIDTATWKRQLTRNLSKEQVGFSPWGMFNDTLLIEKLTTNWSLDEWA</sequence>
<accession>E4T620</accession>
<evidence type="ECO:0000313" key="2">
    <source>
        <dbReference type="Proteomes" id="UP000008718"/>
    </source>
</evidence>
<organism evidence="1 2">
    <name type="scientific">Paludibacter propionicigenes (strain DSM 17365 / JCM 13257 / WB4)</name>
    <dbReference type="NCBI Taxonomy" id="694427"/>
    <lineage>
        <taxon>Bacteria</taxon>
        <taxon>Pseudomonadati</taxon>
        <taxon>Bacteroidota</taxon>
        <taxon>Bacteroidia</taxon>
        <taxon>Bacteroidales</taxon>
        <taxon>Paludibacteraceae</taxon>
        <taxon>Paludibacter</taxon>
    </lineage>
</organism>
<evidence type="ECO:0000313" key="1">
    <source>
        <dbReference type="EMBL" id="ADQ80164.1"/>
    </source>
</evidence>
<dbReference type="HOGENOM" id="CLU_114548_0_0_10"/>
<reference key="1">
    <citation type="submission" date="2010-11" db="EMBL/GenBank/DDBJ databases">
        <title>The complete genome of Paludibacter propionicigenes DSM 17365.</title>
        <authorList>
            <consortium name="US DOE Joint Genome Institute (JGI-PGF)"/>
            <person name="Lucas S."/>
            <person name="Copeland A."/>
            <person name="Lapidus A."/>
            <person name="Bruce D."/>
            <person name="Goodwin L."/>
            <person name="Pitluck S."/>
            <person name="Kyrpides N."/>
            <person name="Mavromatis K."/>
            <person name="Ivanova N."/>
            <person name="Munk A.C."/>
            <person name="Brettin T."/>
            <person name="Detter J.C."/>
            <person name="Han C."/>
            <person name="Tapia R."/>
            <person name="Land M."/>
            <person name="Hauser L."/>
            <person name="Markowitz V."/>
            <person name="Cheng J.-F."/>
            <person name="Hugenholtz P."/>
            <person name="Woyke T."/>
            <person name="Wu D."/>
            <person name="Gronow S."/>
            <person name="Wellnitz S."/>
            <person name="Brambilla E."/>
            <person name="Klenk H.-P."/>
            <person name="Eisen J.A."/>
        </authorList>
    </citation>
    <scope>NUCLEOTIDE SEQUENCE</scope>
    <source>
        <strain>WB4</strain>
    </source>
</reference>
<protein>
    <submittedName>
        <fullName evidence="1">Uncharacterized protein</fullName>
    </submittedName>
</protein>
<proteinExistence type="predicted"/>